<accession>A0A7W6SA22</accession>
<dbReference type="RefSeq" id="WP_183826206.1">
    <property type="nucleotide sequence ID" value="NZ_JACIGW010000004.1"/>
</dbReference>
<dbReference type="InterPro" id="IPR005119">
    <property type="entry name" value="LysR_subst-bd"/>
</dbReference>
<dbReference type="Pfam" id="PF00126">
    <property type="entry name" value="HTH_1"/>
    <property type="match status" value="1"/>
</dbReference>
<dbReference type="GO" id="GO:0003700">
    <property type="term" value="F:DNA-binding transcription factor activity"/>
    <property type="evidence" value="ECO:0007669"/>
    <property type="project" value="InterPro"/>
</dbReference>
<comment type="caution">
    <text evidence="7">The sequence shown here is derived from an EMBL/GenBank/DDBJ whole genome shotgun (WGS) entry which is preliminary data.</text>
</comment>
<dbReference type="Gene3D" id="3.40.190.290">
    <property type="match status" value="1"/>
</dbReference>
<keyword evidence="4" id="KW-0804">Transcription</keyword>
<evidence type="ECO:0000259" key="6">
    <source>
        <dbReference type="PROSITE" id="PS50931"/>
    </source>
</evidence>
<evidence type="ECO:0000256" key="5">
    <source>
        <dbReference type="SAM" id="MobiDB-lite"/>
    </source>
</evidence>
<dbReference type="Proteomes" id="UP000524535">
    <property type="component" value="Unassembled WGS sequence"/>
</dbReference>
<reference evidence="10 11" key="1">
    <citation type="submission" date="2020-08" db="EMBL/GenBank/DDBJ databases">
        <title>Genomic Encyclopedia of Type Strains, Phase IV (KMG-V): Genome sequencing to study the core and pangenomes of soil and plant-associated prokaryotes.</title>
        <authorList>
            <person name="Whitman W."/>
        </authorList>
    </citation>
    <scope>NUCLEOTIDE SEQUENCE [LARGE SCALE GENOMIC DNA]</scope>
    <source>
        <strain evidence="8 11">SEMIA 444</strain>
        <strain evidence="7 10">SEMIA 448</strain>
        <strain evidence="9 12">SEMIA 452</strain>
    </source>
</reference>
<evidence type="ECO:0000313" key="12">
    <source>
        <dbReference type="Proteomes" id="UP000576087"/>
    </source>
</evidence>
<dbReference type="EMBL" id="JACIGW010000004">
    <property type="protein sequence ID" value="MBB4349989.1"/>
    <property type="molecule type" value="Genomic_DNA"/>
</dbReference>
<evidence type="ECO:0000313" key="10">
    <source>
        <dbReference type="Proteomes" id="UP000520770"/>
    </source>
</evidence>
<evidence type="ECO:0000256" key="1">
    <source>
        <dbReference type="ARBA" id="ARBA00009437"/>
    </source>
</evidence>
<keyword evidence="2" id="KW-0805">Transcription regulation</keyword>
<dbReference type="InterPro" id="IPR036390">
    <property type="entry name" value="WH_DNA-bd_sf"/>
</dbReference>
<dbReference type="SUPFAM" id="SSF53850">
    <property type="entry name" value="Periplasmic binding protein-like II"/>
    <property type="match status" value="1"/>
</dbReference>
<gene>
    <name evidence="8" type="ORF">GGE31_003694</name>
    <name evidence="7" type="ORF">GGE33_003752</name>
    <name evidence="9" type="ORF">GGE35_003729</name>
</gene>
<dbReference type="InterPro" id="IPR000847">
    <property type="entry name" value="LysR_HTH_N"/>
</dbReference>
<evidence type="ECO:0000313" key="9">
    <source>
        <dbReference type="EMBL" id="MBB4447894.1"/>
    </source>
</evidence>
<sequence length="334" mass="36849">MALPPSSRQVRAFLALVQHLKFTRAAQELNVSQPTLTVQINQLEEQLGIKLFDRNKRRVELTPAGRNILPLMERLAMNMDEILLAATDLTYARRGIVKIAALPSVAASFLPRAIMVFRDQNPGIEINVWDVVGEDIIKLVKAEEVDFGIGTRISSDRTIKVEDYVSDSLCAFFPVDHPLANAAPVLQISDFASYPLVLTRKNSTVRVLFERSMEREGCEVSVVMEANYMSTALSMVRAGVGVAILPTSAVEAGNMTGLAYKLVDAPWFNRRVGIIRKADRSLQPVAQRFIETMHSMPDLRTDESFKSVRRLDKVPARTSGPGGGRSDGLLASAP</sequence>
<evidence type="ECO:0000256" key="2">
    <source>
        <dbReference type="ARBA" id="ARBA00023015"/>
    </source>
</evidence>
<dbReference type="SUPFAM" id="SSF46785">
    <property type="entry name" value="Winged helix' DNA-binding domain"/>
    <property type="match status" value="1"/>
</dbReference>
<dbReference type="GO" id="GO:0005829">
    <property type="term" value="C:cytosol"/>
    <property type="evidence" value="ECO:0007669"/>
    <property type="project" value="TreeGrafter"/>
</dbReference>
<name>A0A7W6SA22_9HYPH</name>
<dbReference type="Proteomes" id="UP000520770">
    <property type="component" value="Unassembled WGS sequence"/>
</dbReference>
<dbReference type="PRINTS" id="PR00039">
    <property type="entry name" value="HTHLYSR"/>
</dbReference>
<organism evidence="7 10">
    <name type="scientific">Aliirhizobium cellulosilyticum</name>
    <dbReference type="NCBI Taxonomy" id="393664"/>
    <lineage>
        <taxon>Bacteria</taxon>
        <taxon>Pseudomonadati</taxon>
        <taxon>Pseudomonadota</taxon>
        <taxon>Alphaproteobacteria</taxon>
        <taxon>Hyphomicrobiales</taxon>
        <taxon>Rhizobiaceae</taxon>
        <taxon>Aliirhizobium</taxon>
    </lineage>
</organism>
<dbReference type="PANTHER" id="PTHR30419">
    <property type="entry name" value="HTH-TYPE TRANSCRIPTIONAL REGULATOR YBHD"/>
    <property type="match status" value="1"/>
</dbReference>
<evidence type="ECO:0000313" key="8">
    <source>
        <dbReference type="EMBL" id="MBB4413168.1"/>
    </source>
</evidence>
<dbReference type="EMBL" id="JACIHM010000005">
    <property type="protein sequence ID" value="MBB4447894.1"/>
    <property type="molecule type" value="Genomic_DNA"/>
</dbReference>
<dbReference type="EMBL" id="JACIGY010000005">
    <property type="protein sequence ID" value="MBB4413168.1"/>
    <property type="molecule type" value="Genomic_DNA"/>
</dbReference>
<keyword evidence="11" id="KW-1185">Reference proteome</keyword>
<dbReference type="CDD" id="cd08440">
    <property type="entry name" value="PBP2_LTTR_like_4"/>
    <property type="match status" value="1"/>
</dbReference>
<protein>
    <submittedName>
        <fullName evidence="7">DNA-binding transcriptional LysR family regulator</fullName>
    </submittedName>
</protein>
<evidence type="ECO:0000313" key="7">
    <source>
        <dbReference type="EMBL" id="MBB4349989.1"/>
    </source>
</evidence>
<evidence type="ECO:0000256" key="4">
    <source>
        <dbReference type="ARBA" id="ARBA00023163"/>
    </source>
</evidence>
<evidence type="ECO:0000256" key="3">
    <source>
        <dbReference type="ARBA" id="ARBA00023125"/>
    </source>
</evidence>
<dbReference type="FunFam" id="1.10.10.10:FF:000001">
    <property type="entry name" value="LysR family transcriptional regulator"/>
    <property type="match status" value="1"/>
</dbReference>
<dbReference type="PANTHER" id="PTHR30419:SF8">
    <property type="entry name" value="NITROGEN ASSIMILATION TRANSCRIPTIONAL ACTIVATOR-RELATED"/>
    <property type="match status" value="1"/>
</dbReference>
<dbReference type="Gene3D" id="1.10.10.10">
    <property type="entry name" value="Winged helix-like DNA-binding domain superfamily/Winged helix DNA-binding domain"/>
    <property type="match status" value="1"/>
</dbReference>
<dbReference type="GO" id="GO:0003677">
    <property type="term" value="F:DNA binding"/>
    <property type="evidence" value="ECO:0007669"/>
    <property type="project" value="UniProtKB-KW"/>
</dbReference>
<feature type="domain" description="HTH lysR-type" evidence="6">
    <location>
        <begin position="5"/>
        <end position="62"/>
    </location>
</feature>
<dbReference type="InterPro" id="IPR036388">
    <property type="entry name" value="WH-like_DNA-bd_sf"/>
</dbReference>
<comment type="similarity">
    <text evidence="1">Belongs to the LysR transcriptional regulatory family.</text>
</comment>
<feature type="region of interest" description="Disordered" evidence="5">
    <location>
        <begin position="311"/>
        <end position="334"/>
    </location>
</feature>
<proteinExistence type="inferred from homology"/>
<dbReference type="PROSITE" id="PS50931">
    <property type="entry name" value="HTH_LYSR"/>
    <property type="match status" value="1"/>
</dbReference>
<evidence type="ECO:0000313" key="11">
    <source>
        <dbReference type="Proteomes" id="UP000524535"/>
    </source>
</evidence>
<dbReference type="Pfam" id="PF03466">
    <property type="entry name" value="LysR_substrate"/>
    <property type="match status" value="1"/>
</dbReference>
<dbReference type="InterPro" id="IPR050950">
    <property type="entry name" value="HTH-type_LysR_regulators"/>
</dbReference>
<keyword evidence="3 7" id="KW-0238">DNA-binding</keyword>
<dbReference type="Proteomes" id="UP000576087">
    <property type="component" value="Unassembled WGS sequence"/>
</dbReference>
<dbReference type="AlphaFoldDB" id="A0A7W6SA22"/>